<dbReference type="GeneID" id="68103195"/>
<evidence type="ECO:0000313" key="3">
    <source>
        <dbReference type="Proteomes" id="UP000816034"/>
    </source>
</evidence>
<comment type="caution">
    <text evidence="2">The sequence shown here is derived from an EMBL/GenBank/DDBJ whole genome shotgun (WGS) entry which is preliminary data.</text>
</comment>
<feature type="region of interest" description="Disordered" evidence="1">
    <location>
        <begin position="1"/>
        <end position="41"/>
    </location>
</feature>
<protein>
    <submittedName>
        <fullName evidence="2">Uncharacterized protein</fullName>
    </submittedName>
</protein>
<evidence type="ECO:0000313" key="2">
    <source>
        <dbReference type="EMBL" id="KAG2374457.1"/>
    </source>
</evidence>
<proteinExistence type="predicted"/>
<feature type="compositionally biased region" description="Low complexity" evidence="1">
    <location>
        <begin position="1"/>
        <end position="22"/>
    </location>
</feature>
<sequence length="93" mass="10636">MSHQDSSTSVESSSSSSSTSESHAQPPIPNAREKVKQRMDNEKYLRAHPELKQMIARAVDVILVTKPETRDLHQQICKFFMQENLKDICNNNH</sequence>
<dbReference type="EMBL" id="PYSW02000045">
    <property type="protein sequence ID" value="KAG2374457.1"/>
    <property type="molecule type" value="Genomic_DNA"/>
</dbReference>
<dbReference type="RefSeq" id="XP_044543631.1">
    <property type="nucleotide sequence ID" value="XM_044686319.1"/>
</dbReference>
<name>A0AA88GF50_NAELO</name>
<dbReference type="AlphaFoldDB" id="A0AA88GF50"/>
<reference evidence="2 3" key="1">
    <citation type="journal article" date="2018" name="BMC Genomics">
        <title>The genome of Naegleria lovaniensis, the basis for a comparative approach to unravel pathogenicity factors of the human pathogenic amoeba N. fowleri.</title>
        <authorList>
            <person name="Liechti N."/>
            <person name="Schurch N."/>
            <person name="Bruggmann R."/>
            <person name="Wittwer M."/>
        </authorList>
    </citation>
    <scope>NUCLEOTIDE SEQUENCE [LARGE SCALE GENOMIC DNA]</scope>
    <source>
        <strain evidence="2 3">ATCC 30569</strain>
    </source>
</reference>
<keyword evidence="3" id="KW-1185">Reference proteome</keyword>
<feature type="compositionally biased region" description="Basic and acidic residues" evidence="1">
    <location>
        <begin position="31"/>
        <end position="41"/>
    </location>
</feature>
<dbReference type="Proteomes" id="UP000816034">
    <property type="component" value="Unassembled WGS sequence"/>
</dbReference>
<organism evidence="2 3">
    <name type="scientific">Naegleria lovaniensis</name>
    <name type="common">Amoeba</name>
    <dbReference type="NCBI Taxonomy" id="51637"/>
    <lineage>
        <taxon>Eukaryota</taxon>
        <taxon>Discoba</taxon>
        <taxon>Heterolobosea</taxon>
        <taxon>Tetramitia</taxon>
        <taxon>Eutetramitia</taxon>
        <taxon>Vahlkampfiidae</taxon>
        <taxon>Naegleria</taxon>
    </lineage>
</organism>
<evidence type="ECO:0000256" key="1">
    <source>
        <dbReference type="SAM" id="MobiDB-lite"/>
    </source>
</evidence>
<accession>A0AA88GF50</accession>
<gene>
    <name evidence="2" type="ORF">C9374_010741</name>
</gene>